<keyword evidence="3" id="KW-1185">Reference proteome</keyword>
<sequence length="142" mass="15358">MASNNSHPNSSPSPPAAKESELDSATKAACEEALAMSLEANKSEEAEKLIKEIVSRYKNMAYVHDLESQIHLNIALPLGIGDLDMRKKYLSDAVASAAQAVDLAPASVEYVISLAKAQFNLELTEKAIAQSKGFLFPFSRFT</sequence>
<dbReference type="SUPFAM" id="SSF48452">
    <property type="entry name" value="TPR-like"/>
    <property type="match status" value="1"/>
</dbReference>
<proteinExistence type="predicted"/>
<dbReference type="EMBL" id="KK914539">
    <property type="protein sequence ID" value="KDP33919.1"/>
    <property type="molecule type" value="Genomic_DNA"/>
</dbReference>
<accession>A0A067KQ16</accession>
<evidence type="ECO:0000313" key="3">
    <source>
        <dbReference type="Proteomes" id="UP000027138"/>
    </source>
</evidence>
<feature type="region of interest" description="Disordered" evidence="1">
    <location>
        <begin position="1"/>
        <end position="26"/>
    </location>
</feature>
<dbReference type="Proteomes" id="UP000027138">
    <property type="component" value="Unassembled WGS sequence"/>
</dbReference>
<dbReference type="AlphaFoldDB" id="A0A067KQ16"/>
<dbReference type="Gene3D" id="1.25.40.10">
    <property type="entry name" value="Tetratricopeptide repeat domain"/>
    <property type="match status" value="1"/>
</dbReference>
<feature type="compositionally biased region" description="Low complexity" evidence="1">
    <location>
        <begin position="1"/>
        <end position="10"/>
    </location>
</feature>
<dbReference type="STRING" id="180498.A0A067KQ16"/>
<name>A0A067KQ16_JATCU</name>
<evidence type="ECO:0000256" key="1">
    <source>
        <dbReference type="SAM" id="MobiDB-lite"/>
    </source>
</evidence>
<reference evidence="2 3" key="1">
    <citation type="journal article" date="2014" name="PLoS ONE">
        <title>Global Analysis of Gene Expression Profiles in Physic Nut (Jatropha curcas L.) Seedlings Exposed to Salt Stress.</title>
        <authorList>
            <person name="Zhang L."/>
            <person name="Zhang C."/>
            <person name="Wu P."/>
            <person name="Chen Y."/>
            <person name="Li M."/>
            <person name="Jiang H."/>
            <person name="Wu G."/>
        </authorList>
    </citation>
    <scope>NUCLEOTIDE SEQUENCE [LARGE SCALE GENOMIC DNA]</scope>
    <source>
        <strain evidence="3">cv. GZQX0401</strain>
        <tissue evidence="2">Young leaves</tissue>
    </source>
</reference>
<evidence type="ECO:0000313" key="2">
    <source>
        <dbReference type="EMBL" id="KDP33919.1"/>
    </source>
</evidence>
<organism evidence="2 3">
    <name type="scientific">Jatropha curcas</name>
    <name type="common">Barbados nut</name>
    <dbReference type="NCBI Taxonomy" id="180498"/>
    <lineage>
        <taxon>Eukaryota</taxon>
        <taxon>Viridiplantae</taxon>
        <taxon>Streptophyta</taxon>
        <taxon>Embryophyta</taxon>
        <taxon>Tracheophyta</taxon>
        <taxon>Spermatophyta</taxon>
        <taxon>Magnoliopsida</taxon>
        <taxon>eudicotyledons</taxon>
        <taxon>Gunneridae</taxon>
        <taxon>Pentapetalae</taxon>
        <taxon>rosids</taxon>
        <taxon>fabids</taxon>
        <taxon>Malpighiales</taxon>
        <taxon>Euphorbiaceae</taxon>
        <taxon>Crotonoideae</taxon>
        <taxon>Jatropheae</taxon>
        <taxon>Jatropha</taxon>
    </lineage>
</organism>
<dbReference type="InterPro" id="IPR011990">
    <property type="entry name" value="TPR-like_helical_dom_sf"/>
</dbReference>
<gene>
    <name evidence="2" type="ORF">JCGZ_07490</name>
</gene>
<protein>
    <submittedName>
        <fullName evidence="2">Uncharacterized protein</fullName>
    </submittedName>
</protein>